<dbReference type="EMBL" id="JH651384">
    <property type="protein sequence ID" value="EIJ34451.1"/>
    <property type="molecule type" value="Genomic_DNA"/>
</dbReference>
<sequence length="142" mass="15745">MTEQHEKLKADSNAVMEHVDIYQGLINRMAANSAECKKWALGLVSAILVLVAEKGIEQAAALVIVPVILFCLLDAYYLALEKQFRFAYNNFLDALHSGSLQASELYRVRVNGKLPKAQYAFQGLVFPGIANVMDSGKVSHFR</sequence>
<keyword evidence="1" id="KW-0812">Transmembrane</keyword>
<protein>
    <submittedName>
        <fullName evidence="2">Uncharacterized protein</fullName>
    </submittedName>
</protein>
<evidence type="ECO:0000313" key="3">
    <source>
        <dbReference type="Proteomes" id="UP000005317"/>
    </source>
</evidence>
<keyword evidence="1" id="KW-0472">Membrane</keyword>
<accession>A0A656HBE3</accession>
<dbReference type="AlphaFoldDB" id="A0A656HBE3"/>
<dbReference type="OrthoDB" id="573709at2"/>
<proteinExistence type="predicted"/>
<reference evidence="3" key="1">
    <citation type="journal article" date="2011" name="Stand. Genomic Sci.">
        <title>Genome sequence of the filamentous, gliding Thiothrix nivea neotype strain (JP2(T)).</title>
        <authorList>
            <person name="Lapidus A."/>
            <person name="Nolan M."/>
            <person name="Lucas S."/>
            <person name="Glavina Del Rio T."/>
            <person name="Tice H."/>
            <person name="Cheng J.F."/>
            <person name="Tapia R."/>
            <person name="Han C."/>
            <person name="Goodwin L."/>
            <person name="Pitluck S."/>
            <person name="Liolios K."/>
            <person name="Pagani I."/>
            <person name="Ivanova N."/>
            <person name="Huntemann M."/>
            <person name="Mavromatis K."/>
            <person name="Mikhailova N."/>
            <person name="Pati A."/>
            <person name="Chen A."/>
            <person name="Palaniappan K."/>
            <person name="Land M."/>
            <person name="Brambilla E.M."/>
            <person name="Rohde M."/>
            <person name="Abt B."/>
            <person name="Verbarg S."/>
            <person name="Goker M."/>
            <person name="Bristow J."/>
            <person name="Eisen J.A."/>
            <person name="Markowitz V."/>
            <person name="Hugenholtz P."/>
            <person name="Kyrpides N.C."/>
            <person name="Klenk H.P."/>
            <person name="Woyke T."/>
        </authorList>
    </citation>
    <scope>NUCLEOTIDE SEQUENCE [LARGE SCALE GENOMIC DNA]</scope>
    <source>
        <strain evidence="3">ATCC 35100 / DSM 5205 / JP2</strain>
    </source>
</reference>
<organism evidence="2 3">
    <name type="scientific">Thiothrix nivea (strain ATCC 35100 / DSM 5205 / JP2)</name>
    <dbReference type="NCBI Taxonomy" id="870187"/>
    <lineage>
        <taxon>Bacteria</taxon>
        <taxon>Pseudomonadati</taxon>
        <taxon>Pseudomonadota</taxon>
        <taxon>Gammaproteobacteria</taxon>
        <taxon>Thiotrichales</taxon>
        <taxon>Thiotrichaceae</taxon>
        <taxon>Thiothrix</taxon>
    </lineage>
</organism>
<evidence type="ECO:0000313" key="2">
    <source>
        <dbReference type="EMBL" id="EIJ34451.1"/>
    </source>
</evidence>
<gene>
    <name evidence="2" type="ORF">Thini_1873</name>
</gene>
<evidence type="ECO:0000256" key="1">
    <source>
        <dbReference type="SAM" id="Phobius"/>
    </source>
</evidence>
<dbReference type="RefSeq" id="WP_002708381.1">
    <property type="nucleotide sequence ID" value="NZ_JH651384.1"/>
</dbReference>
<keyword evidence="3" id="KW-1185">Reference proteome</keyword>
<name>A0A656HBE3_THINJ</name>
<dbReference type="Proteomes" id="UP000005317">
    <property type="component" value="Unassembled WGS sequence"/>
</dbReference>
<feature type="transmembrane region" description="Helical" evidence="1">
    <location>
        <begin position="58"/>
        <end position="79"/>
    </location>
</feature>
<keyword evidence="1" id="KW-1133">Transmembrane helix</keyword>